<keyword evidence="2 10" id="KW-0489">Methyltransferase</keyword>
<accession>A0ABZ1BQQ5</accession>
<dbReference type="PRINTS" id="PR00508">
    <property type="entry name" value="S21N4MTFRASE"/>
</dbReference>
<protein>
    <recommendedName>
        <fullName evidence="8">Methyltransferase</fullName>
        <ecNumber evidence="8">2.1.1.-</ecNumber>
    </recommendedName>
</protein>
<dbReference type="RefSeq" id="WP_324669328.1">
    <property type="nucleotide sequence ID" value="NZ_CP141614.1"/>
</dbReference>
<dbReference type="SUPFAM" id="SSF53335">
    <property type="entry name" value="S-adenosyl-L-methionine-dependent methyltransferases"/>
    <property type="match status" value="1"/>
</dbReference>
<evidence type="ECO:0000256" key="7">
    <source>
        <dbReference type="ARBA" id="ARBA00049120"/>
    </source>
</evidence>
<keyword evidence="5" id="KW-0680">Restriction system</keyword>
<comment type="similarity">
    <text evidence="1">Belongs to the N(4)/N(6)-methyltransferase family. N(4) subfamily.</text>
</comment>
<evidence type="ECO:0000256" key="5">
    <source>
        <dbReference type="ARBA" id="ARBA00022747"/>
    </source>
</evidence>
<dbReference type="InterPro" id="IPR029063">
    <property type="entry name" value="SAM-dependent_MTases_sf"/>
</dbReference>
<sequence>MFEQVDLASAFTLAVSVAEGVTTQPVEPHPLESWADRIYCHTAEAMEEIPDGTVALAFTSPPYNAGKAYDEDLSLEQYLRLLAQVGAEVYRVLKPGGRYVFNVANLGRKPYIPLHAYAYAIHTALGFLPMGEIIWRKASGASGNCAWGTYRSPRAPRLRDVHEYLLVFAKESYGRPERGQSDIEGEEFMAATLSVWEIPAESARRVGHPAPFPVALARRVIQLYSYVGDVVLDPFCGSGTTCVAALETGRHWVGYDIDPAYCDLARRRIAAAREQADGQRAANSL</sequence>
<dbReference type="EC" id="2.1.1.-" evidence="8"/>
<organism evidence="10 11">
    <name type="scientific">Geochorda subterranea</name>
    <dbReference type="NCBI Taxonomy" id="3109564"/>
    <lineage>
        <taxon>Bacteria</taxon>
        <taxon>Bacillati</taxon>
        <taxon>Bacillota</taxon>
        <taxon>Limnochordia</taxon>
        <taxon>Limnochordales</taxon>
        <taxon>Geochordaceae</taxon>
        <taxon>Geochorda</taxon>
    </lineage>
</organism>
<keyword evidence="6" id="KW-0238">DNA-binding</keyword>
<dbReference type="PANTHER" id="PTHR13370:SF3">
    <property type="entry name" value="TRNA (GUANINE(10)-N2)-METHYLTRANSFERASE HOMOLOG"/>
    <property type="match status" value="1"/>
</dbReference>
<dbReference type="EMBL" id="CP141614">
    <property type="protein sequence ID" value="WRP14940.1"/>
    <property type="molecule type" value="Genomic_DNA"/>
</dbReference>
<dbReference type="Gene3D" id="3.40.50.150">
    <property type="entry name" value="Vaccinia Virus protein VP39"/>
    <property type="match status" value="1"/>
</dbReference>
<dbReference type="GO" id="GO:0008168">
    <property type="term" value="F:methyltransferase activity"/>
    <property type="evidence" value="ECO:0007669"/>
    <property type="project" value="UniProtKB-KW"/>
</dbReference>
<reference evidence="11" key="1">
    <citation type="submission" date="2023-12" db="EMBL/GenBank/DDBJ databases">
        <title>Novel isolates from deep terrestrial aquifers shed light on the physiology and ecology of the class Limnochordia.</title>
        <authorList>
            <person name="Karnachuk O.V."/>
            <person name="Lukina A.P."/>
            <person name="Avakyan M.R."/>
            <person name="Kadnikov V."/>
            <person name="Begmatov S."/>
            <person name="Beletsky A.V."/>
            <person name="Mardanov A.V."/>
            <person name="Ravin N.V."/>
        </authorList>
    </citation>
    <scope>NUCLEOTIDE SEQUENCE [LARGE SCALE GENOMIC DNA]</scope>
    <source>
        <strain evidence="11">LN</strain>
    </source>
</reference>
<evidence type="ECO:0000313" key="10">
    <source>
        <dbReference type="EMBL" id="WRP14940.1"/>
    </source>
</evidence>
<gene>
    <name evidence="10" type="ORF">VLY81_01845</name>
</gene>
<name>A0ABZ1BQQ5_9FIRM</name>
<dbReference type="InterPro" id="IPR002941">
    <property type="entry name" value="DNA_methylase_N4/N6"/>
</dbReference>
<dbReference type="Proteomes" id="UP001333102">
    <property type="component" value="Chromosome"/>
</dbReference>
<evidence type="ECO:0000256" key="8">
    <source>
        <dbReference type="RuleBase" id="RU362026"/>
    </source>
</evidence>
<keyword evidence="4" id="KW-0949">S-adenosyl-L-methionine</keyword>
<evidence type="ECO:0000256" key="3">
    <source>
        <dbReference type="ARBA" id="ARBA00022679"/>
    </source>
</evidence>
<keyword evidence="3 10" id="KW-0808">Transferase</keyword>
<evidence type="ECO:0000256" key="4">
    <source>
        <dbReference type="ARBA" id="ARBA00022691"/>
    </source>
</evidence>
<dbReference type="InterPro" id="IPR001091">
    <property type="entry name" value="RM_Methyltransferase"/>
</dbReference>
<feature type="domain" description="DNA methylase N-4/N-6" evidence="9">
    <location>
        <begin position="54"/>
        <end position="266"/>
    </location>
</feature>
<evidence type="ECO:0000256" key="6">
    <source>
        <dbReference type="ARBA" id="ARBA00023125"/>
    </source>
</evidence>
<evidence type="ECO:0000313" key="11">
    <source>
        <dbReference type="Proteomes" id="UP001333102"/>
    </source>
</evidence>
<evidence type="ECO:0000259" key="9">
    <source>
        <dbReference type="Pfam" id="PF01555"/>
    </source>
</evidence>
<evidence type="ECO:0000256" key="2">
    <source>
        <dbReference type="ARBA" id="ARBA00022603"/>
    </source>
</evidence>
<evidence type="ECO:0000256" key="1">
    <source>
        <dbReference type="ARBA" id="ARBA00010203"/>
    </source>
</evidence>
<dbReference type="Pfam" id="PF01555">
    <property type="entry name" value="N6_N4_Mtase"/>
    <property type="match status" value="1"/>
</dbReference>
<dbReference type="PANTHER" id="PTHR13370">
    <property type="entry name" value="RNA METHYLASE-RELATED"/>
    <property type="match status" value="1"/>
</dbReference>
<comment type="catalytic activity">
    <reaction evidence="7">
        <text>a 2'-deoxycytidine in DNA + S-adenosyl-L-methionine = an N(4)-methyl-2'-deoxycytidine in DNA + S-adenosyl-L-homocysteine + H(+)</text>
        <dbReference type="Rhea" id="RHEA:16857"/>
        <dbReference type="Rhea" id="RHEA-COMP:11369"/>
        <dbReference type="Rhea" id="RHEA-COMP:13674"/>
        <dbReference type="ChEBI" id="CHEBI:15378"/>
        <dbReference type="ChEBI" id="CHEBI:57856"/>
        <dbReference type="ChEBI" id="CHEBI:59789"/>
        <dbReference type="ChEBI" id="CHEBI:85452"/>
        <dbReference type="ChEBI" id="CHEBI:137933"/>
        <dbReference type="EC" id="2.1.1.113"/>
    </reaction>
</comment>
<proteinExistence type="inferred from homology"/>
<dbReference type="PROSITE" id="PS00093">
    <property type="entry name" value="N4_MTASE"/>
    <property type="match status" value="1"/>
</dbReference>
<keyword evidence="11" id="KW-1185">Reference proteome</keyword>
<dbReference type="InterPro" id="IPR017985">
    <property type="entry name" value="MeTrfase_CN4_CS"/>
</dbReference>
<dbReference type="GO" id="GO:0032259">
    <property type="term" value="P:methylation"/>
    <property type="evidence" value="ECO:0007669"/>
    <property type="project" value="UniProtKB-KW"/>
</dbReference>